<protein>
    <submittedName>
        <fullName evidence="1">Uncharacterized protein</fullName>
    </submittedName>
</protein>
<evidence type="ECO:0000313" key="2">
    <source>
        <dbReference type="Proteomes" id="UP000241462"/>
    </source>
</evidence>
<proteinExistence type="predicted"/>
<dbReference type="InParanoid" id="A0A2T3A0Z3"/>
<name>A0A2T3A0Z3_9PEZI</name>
<organism evidence="1 2">
    <name type="scientific">Coniella lustricola</name>
    <dbReference type="NCBI Taxonomy" id="2025994"/>
    <lineage>
        <taxon>Eukaryota</taxon>
        <taxon>Fungi</taxon>
        <taxon>Dikarya</taxon>
        <taxon>Ascomycota</taxon>
        <taxon>Pezizomycotina</taxon>
        <taxon>Sordariomycetes</taxon>
        <taxon>Sordariomycetidae</taxon>
        <taxon>Diaporthales</taxon>
        <taxon>Schizoparmaceae</taxon>
        <taxon>Coniella</taxon>
    </lineage>
</organism>
<keyword evidence="2" id="KW-1185">Reference proteome</keyword>
<sequence length="69" mass="7591">MAYWTVATALENNEASDMHVCLVSRCNTPAQPLLHLNYKQSLGTLFPHTHTHSLSVSLAFSPALVRAAR</sequence>
<evidence type="ECO:0000313" key="1">
    <source>
        <dbReference type="EMBL" id="PSR80819.1"/>
    </source>
</evidence>
<dbReference type="EMBL" id="KZ678519">
    <property type="protein sequence ID" value="PSR80819.1"/>
    <property type="molecule type" value="Genomic_DNA"/>
</dbReference>
<accession>A0A2T3A0Z3</accession>
<gene>
    <name evidence="1" type="ORF">BD289DRAFT_440118</name>
</gene>
<dbReference type="AlphaFoldDB" id="A0A2T3A0Z3"/>
<dbReference type="Proteomes" id="UP000241462">
    <property type="component" value="Unassembled WGS sequence"/>
</dbReference>
<reference evidence="1 2" key="1">
    <citation type="journal article" date="2018" name="Mycol. Prog.">
        <title>Coniella lustricola, a new species from submerged detritus.</title>
        <authorList>
            <person name="Raudabaugh D.B."/>
            <person name="Iturriaga T."/>
            <person name="Carver A."/>
            <person name="Mondo S."/>
            <person name="Pangilinan J."/>
            <person name="Lipzen A."/>
            <person name="He G."/>
            <person name="Amirebrahimi M."/>
            <person name="Grigoriev I.V."/>
            <person name="Miller A.N."/>
        </authorList>
    </citation>
    <scope>NUCLEOTIDE SEQUENCE [LARGE SCALE GENOMIC DNA]</scope>
    <source>
        <strain evidence="1 2">B22-T-1</strain>
    </source>
</reference>